<dbReference type="EMBL" id="MHIL01000028">
    <property type="protein sequence ID" value="OGY50650.1"/>
    <property type="molecule type" value="Genomic_DNA"/>
</dbReference>
<dbReference type="SUPFAM" id="SSF55154">
    <property type="entry name" value="CYTH-like phosphatases"/>
    <property type="match status" value="1"/>
</dbReference>
<proteinExistence type="predicted"/>
<comment type="caution">
    <text evidence="1">The sequence shown here is derived from an EMBL/GenBank/DDBJ whole genome shotgun (WGS) entry which is preliminary data.</text>
</comment>
<gene>
    <name evidence="1" type="ORF">A3J59_01470</name>
</gene>
<evidence type="ECO:0000313" key="2">
    <source>
        <dbReference type="Proteomes" id="UP000177310"/>
    </source>
</evidence>
<reference evidence="1 2" key="1">
    <citation type="journal article" date="2016" name="Nat. Commun.">
        <title>Thousands of microbial genomes shed light on interconnected biogeochemical processes in an aquifer system.</title>
        <authorList>
            <person name="Anantharaman K."/>
            <person name="Brown C.T."/>
            <person name="Hug L.A."/>
            <person name="Sharon I."/>
            <person name="Castelle C.J."/>
            <person name="Probst A.J."/>
            <person name="Thomas B.C."/>
            <person name="Singh A."/>
            <person name="Wilkins M.J."/>
            <person name="Karaoz U."/>
            <person name="Brodie E.L."/>
            <person name="Williams K.H."/>
            <person name="Hubbard S.S."/>
            <person name="Banfield J.F."/>
        </authorList>
    </citation>
    <scope>NUCLEOTIDE SEQUENCE [LARGE SCALE GENOMIC DNA]</scope>
</reference>
<dbReference type="AlphaFoldDB" id="A0A1G1YFY9"/>
<sequence length="196" mass="22060">MDEHWLKVLDISPAEIDRLMILPGARYLGRRIAIEGWYYTHRGADLRGLGVQFRLRRLKQEADVSIELAVKGPPETNDGEETRSSWRQQYAGHNLATAGTLLEAFGFVVHTRRQKIRDTLAANPIEIQIDSYPGIPTYAELTGPLVQVTSILETILRVPSERVTRLTASGVFAHYGVADSRLVLFTAESDETKLFR</sequence>
<protein>
    <recommendedName>
        <fullName evidence="3">CYTH domain-containing protein</fullName>
    </recommendedName>
</protein>
<name>A0A1G1YFY9_9BACT</name>
<accession>A0A1G1YFY9</accession>
<organism evidence="1 2">
    <name type="scientific">Candidatus Buchananbacteria bacterium RIFCSPHIGHO2_02_FULL_56_16</name>
    <dbReference type="NCBI Taxonomy" id="1797542"/>
    <lineage>
        <taxon>Bacteria</taxon>
        <taxon>Candidatus Buchananiibacteriota</taxon>
    </lineage>
</organism>
<dbReference type="Gene3D" id="2.40.320.10">
    <property type="entry name" value="Hypothetical Protein Pfu-838710-001"/>
    <property type="match status" value="1"/>
</dbReference>
<dbReference type="InterPro" id="IPR033469">
    <property type="entry name" value="CYTH-like_dom_sf"/>
</dbReference>
<evidence type="ECO:0000313" key="1">
    <source>
        <dbReference type="EMBL" id="OGY50650.1"/>
    </source>
</evidence>
<dbReference type="Proteomes" id="UP000177310">
    <property type="component" value="Unassembled WGS sequence"/>
</dbReference>
<evidence type="ECO:0008006" key="3">
    <source>
        <dbReference type="Google" id="ProtNLM"/>
    </source>
</evidence>